<keyword evidence="3" id="KW-1185">Reference proteome</keyword>
<organism evidence="2 3">
    <name type="scientific">Ravibacter arvi</name>
    <dbReference type="NCBI Taxonomy" id="2051041"/>
    <lineage>
        <taxon>Bacteria</taxon>
        <taxon>Pseudomonadati</taxon>
        <taxon>Bacteroidota</taxon>
        <taxon>Cytophagia</taxon>
        <taxon>Cytophagales</taxon>
        <taxon>Spirosomataceae</taxon>
        <taxon>Ravibacter</taxon>
    </lineage>
</organism>
<evidence type="ECO:0000313" key="2">
    <source>
        <dbReference type="EMBL" id="GAA4446845.1"/>
    </source>
</evidence>
<dbReference type="EMBL" id="BAABEY010000036">
    <property type="protein sequence ID" value="GAA4446845.1"/>
    <property type="molecule type" value="Genomic_DNA"/>
</dbReference>
<dbReference type="RefSeq" id="WP_345032657.1">
    <property type="nucleotide sequence ID" value="NZ_BAABEY010000036.1"/>
</dbReference>
<evidence type="ECO:0000313" key="3">
    <source>
        <dbReference type="Proteomes" id="UP001501508"/>
    </source>
</evidence>
<feature type="region of interest" description="Disordered" evidence="1">
    <location>
        <begin position="1"/>
        <end position="20"/>
    </location>
</feature>
<dbReference type="Proteomes" id="UP001501508">
    <property type="component" value="Unassembled WGS sequence"/>
</dbReference>
<name>A0ABP8M9H9_9BACT</name>
<gene>
    <name evidence="2" type="ORF">GCM10023091_40800</name>
</gene>
<sequence length="139" mass="15080">MSLKPPKISNPFSSNTEEEKEVLSQRLSLYKDKLEDQWTDMKSDVATHARHAAVIGGAVLGVYALLNLVLPAADDEVEEDIYEEEIAKPASKPAAAANAGFPMASAIKSLLWTVAMSWAREKVKDFVVADKSADSESEG</sequence>
<evidence type="ECO:0000256" key="1">
    <source>
        <dbReference type="SAM" id="MobiDB-lite"/>
    </source>
</evidence>
<accession>A0ABP8M9H9</accession>
<proteinExistence type="predicted"/>
<protein>
    <submittedName>
        <fullName evidence="2">Uncharacterized protein</fullName>
    </submittedName>
</protein>
<comment type="caution">
    <text evidence="2">The sequence shown here is derived from an EMBL/GenBank/DDBJ whole genome shotgun (WGS) entry which is preliminary data.</text>
</comment>
<reference evidence="3" key="1">
    <citation type="journal article" date="2019" name="Int. J. Syst. Evol. Microbiol.">
        <title>The Global Catalogue of Microorganisms (GCM) 10K type strain sequencing project: providing services to taxonomists for standard genome sequencing and annotation.</title>
        <authorList>
            <consortium name="The Broad Institute Genomics Platform"/>
            <consortium name="The Broad Institute Genome Sequencing Center for Infectious Disease"/>
            <person name="Wu L."/>
            <person name="Ma J."/>
        </authorList>
    </citation>
    <scope>NUCLEOTIDE SEQUENCE [LARGE SCALE GENOMIC DNA]</scope>
    <source>
        <strain evidence="3">JCM 31920</strain>
    </source>
</reference>